<gene>
    <name evidence="2" type="ORF">D16iCDA_03590</name>
</gene>
<dbReference type="SUPFAM" id="SSF54106">
    <property type="entry name" value="LysM domain"/>
    <property type="match status" value="1"/>
</dbReference>
<dbReference type="Gene3D" id="3.10.350.10">
    <property type="entry name" value="LysM domain"/>
    <property type="match status" value="1"/>
</dbReference>
<keyword evidence="3" id="KW-1185">Reference proteome</keyword>
<evidence type="ECO:0000259" key="1">
    <source>
        <dbReference type="PROSITE" id="PS51782"/>
    </source>
</evidence>
<dbReference type="InterPro" id="IPR036779">
    <property type="entry name" value="LysM_dom_sf"/>
</dbReference>
<dbReference type="InterPro" id="IPR018392">
    <property type="entry name" value="LysM"/>
</dbReference>
<reference evidence="2" key="1">
    <citation type="submission" date="2021-05" db="EMBL/GenBank/DDBJ databases">
        <title>Complete genome sequence of Pseudomonas seleniipraecipitans strain D1-6.</title>
        <authorList>
            <person name="Lafi F."/>
            <person name="Eida A."/>
            <person name="Alam I."/>
            <person name="Hert H."/>
            <person name="Saad M."/>
        </authorList>
    </citation>
    <scope>NUCLEOTIDE SEQUENCE</scope>
    <source>
        <strain evidence="2">D1-6</strain>
    </source>
</reference>
<proteinExistence type="predicted"/>
<feature type="domain" description="LysM" evidence="1">
    <location>
        <begin position="4"/>
        <end position="48"/>
    </location>
</feature>
<dbReference type="Pfam" id="PF01476">
    <property type="entry name" value="LysM"/>
    <property type="match status" value="1"/>
</dbReference>
<protein>
    <submittedName>
        <fullName evidence="2">LysM peptidoglycan-binding domain-containing protein</fullName>
    </submittedName>
</protein>
<organism evidence="2 3">
    <name type="scientific">Phytopseudomonas seleniipraecipitans</name>
    <dbReference type="NCBI Taxonomy" id="640205"/>
    <lineage>
        <taxon>Bacteria</taxon>
        <taxon>Pseudomonadati</taxon>
        <taxon>Pseudomonadota</taxon>
        <taxon>Gammaproteobacteria</taxon>
        <taxon>Pseudomonadales</taxon>
        <taxon>Pseudomonadaceae</taxon>
        <taxon>Phytopseudomonas</taxon>
    </lineage>
</organism>
<dbReference type="PROSITE" id="PS51782">
    <property type="entry name" value="LYSM"/>
    <property type="match status" value="1"/>
</dbReference>
<dbReference type="EMBL" id="CP076114">
    <property type="protein sequence ID" value="UUD64792.1"/>
    <property type="molecule type" value="Genomic_DNA"/>
</dbReference>
<name>A0ABY5J9R0_9GAMM</name>
<dbReference type="CDD" id="cd00118">
    <property type="entry name" value="LysM"/>
    <property type="match status" value="1"/>
</dbReference>
<accession>A0ABY5J9R0</accession>
<sequence>METINHLVQPGETLSKIAGRYGSSVGQLRQLNRFISGQRPHSGRLEPECAWLCHGQPAYSGASTGTRSG</sequence>
<evidence type="ECO:0000313" key="2">
    <source>
        <dbReference type="EMBL" id="UUD64792.1"/>
    </source>
</evidence>
<evidence type="ECO:0000313" key="3">
    <source>
        <dbReference type="Proteomes" id="UP000887421"/>
    </source>
</evidence>
<dbReference type="Proteomes" id="UP000887421">
    <property type="component" value="Chromosome"/>
</dbReference>